<reference evidence="1" key="1">
    <citation type="journal article" date="2014" name="Front. Microbiol.">
        <title>High frequency of phylogenetically diverse reductive dehalogenase-homologous genes in deep subseafloor sedimentary metagenomes.</title>
        <authorList>
            <person name="Kawai M."/>
            <person name="Futagami T."/>
            <person name="Toyoda A."/>
            <person name="Takaki Y."/>
            <person name="Nishi S."/>
            <person name="Hori S."/>
            <person name="Arai W."/>
            <person name="Tsubouchi T."/>
            <person name="Morono Y."/>
            <person name="Uchiyama I."/>
            <person name="Ito T."/>
            <person name="Fujiyama A."/>
            <person name="Inagaki F."/>
            <person name="Takami H."/>
        </authorList>
    </citation>
    <scope>NUCLEOTIDE SEQUENCE</scope>
    <source>
        <strain evidence="1">Expedition CK06-06</strain>
    </source>
</reference>
<dbReference type="GO" id="GO:0003824">
    <property type="term" value="F:catalytic activity"/>
    <property type="evidence" value="ECO:0007669"/>
    <property type="project" value="InterPro"/>
</dbReference>
<dbReference type="SUPFAM" id="SSF74650">
    <property type="entry name" value="Galactose mutarotase-like"/>
    <property type="match status" value="1"/>
</dbReference>
<gene>
    <name evidence="1" type="ORF">S01H1_13240</name>
</gene>
<dbReference type="GO" id="GO:0030246">
    <property type="term" value="F:carbohydrate binding"/>
    <property type="evidence" value="ECO:0007669"/>
    <property type="project" value="InterPro"/>
</dbReference>
<dbReference type="Gene3D" id="2.70.98.10">
    <property type="match status" value="1"/>
</dbReference>
<dbReference type="InterPro" id="IPR011013">
    <property type="entry name" value="Gal_mutarotase_sf_dom"/>
</dbReference>
<organism evidence="1">
    <name type="scientific">marine sediment metagenome</name>
    <dbReference type="NCBI Taxonomy" id="412755"/>
    <lineage>
        <taxon>unclassified sequences</taxon>
        <taxon>metagenomes</taxon>
        <taxon>ecological metagenomes</taxon>
    </lineage>
</organism>
<sequence length="268" mass="29207">RGKLTTLWLDHGKAPKGATYAYVVLPKATLEETKQFAAAPAIRIQQLDEDVHACRDPDGPSGGGAFWTAVQIEGTDVSGPAVLYGEATEGVTLMAIENPLHTEARLSLTGELPSGAWSLPAEATIKTLGEGRAQLAVNTAAGRIYRIGLSLDELDEKPPEIQQPPREDNLAYEAFKVRAESKGNVTHLTVHVPEPAAKEGYRLLVRGPKGHLRAELTDKDIIERPAANVVRYRWDHSALAIRPGNLRIVLVTKMHLVIRYITLPPQSQ</sequence>
<accession>X0RZR8</accession>
<protein>
    <submittedName>
        <fullName evidence="1">Uncharacterized protein</fullName>
    </submittedName>
</protein>
<dbReference type="InterPro" id="IPR014718">
    <property type="entry name" value="GH-type_carb-bd"/>
</dbReference>
<name>X0RZR8_9ZZZZ</name>
<dbReference type="AlphaFoldDB" id="X0RZR8"/>
<dbReference type="GO" id="GO:0005975">
    <property type="term" value="P:carbohydrate metabolic process"/>
    <property type="evidence" value="ECO:0007669"/>
    <property type="project" value="InterPro"/>
</dbReference>
<comment type="caution">
    <text evidence="1">The sequence shown here is derived from an EMBL/GenBank/DDBJ whole genome shotgun (WGS) entry which is preliminary data.</text>
</comment>
<feature type="non-terminal residue" evidence="1">
    <location>
        <position position="1"/>
    </location>
</feature>
<evidence type="ECO:0000313" key="1">
    <source>
        <dbReference type="EMBL" id="GAF74324.1"/>
    </source>
</evidence>
<proteinExistence type="predicted"/>
<dbReference type="EMBL" id="BARS01006832">
    <property type="protein sequence ID" value="GAF74324.1"/>
    <property type="molecule type" value="Genomic_DNA"/>
</dbReference>